<comment type="caution">
    <text evidence="1">The sequence shown here is derived from an EMBL/GenBank/DDBJ whole genome shotgun (WGS) entry which is preliminary data.</text>
</comment>
<dbReference type="AlphaFoldDB" id="A0A9N9J8X1"/>
<gene>
    <name evidence="1" type="ORF">AMORRO_LOCUS16592</name>
</gene>
<keyword evidence="2" id="KW-1185">Reference proteome</keyword>
<name>A0A9N9J8X1_9GLOM</name>
<organism evidence="1 2">
    <name type="scientific">Acaulospora morrowiae</name>
    <dbReference type="NCBI Taxonomy" id="94023"/>
    <lineage>
        <taxon>Eukaryota</taxon>
        <taxon>Fungi</taxon>
        <taxon>Fungi incertae sedis</taxon>
        <taxon>Mucoromycota</taxon>
        <taxon>Glomeromycotina</taxon>
        <taxon>Glomeromycetes</taxon>
        <taxon>Diversisporales</taxon>
        <taxon>Acaulosporaceae</taxon>
        <taxon>Acaulospora</taxon>
    </lineage>
</organism>
<evidence type="ECO:0000313" key="2">
    <source>
        <dbReference type="Proteomes" id="UP000789342"/>
    </source>
</evidence>
<protein>
    <submittedName>
        <fullName evidence="1">7856_t:CDS:1</fullName>
    </submittedName>
</protein>
<sequence>MTKSCLYCGEKESDLDPDGDFPSEYCSDECRFKSLNSGLTLPCELCKAFPKVKYSKYCGLTRCRKENLCIMCKKNVVTRRDSFWCSKS</sequence>
<dbReference type="EMBL" id="CAJVPV010046621">
    <property type="protein sequence ID" value="CAG8771154.1"/>
    <property type="molecule type" value="Genomic_DNA"/>
</dbReference>
<proteinExistence type="predicted"/>
<accession>A0A9N9J8X1</accession>
<dbReference type="Proteomes" id="UP000789342">
    <property type="component" value="Unassembled WGS sequence"/>
</dbReference>
<reference evidence="1" key="1">
    <citation type="submission" date="2021-06" db="EMBL/GenBank/DDBJ databases">
        <authorList>
            <person name="Kallberg Y."/>
            <person name="Tangrot J."/>
            <person name="Rosling A."/>
        </authorList>
    </citation>
    <scope>NUCLEOTIDE SEQUENCE</scope>
    <source>
        <strain evidence="1">CL551</strain>
    </source>
</reference>
<feature type="non-terminal residue" evidence="1">
    <location>
        <position position="1"/>
    </location>
</feature>
<evidence type="ECO:0000313" key="1">
    <source>
        <dbReference type="EMBL" id="CAG8771154.1"/>
    </source>
</evidence>